<keyword evidence="1 7" id="KW-0479">Metal-binding</keyword>
<evidence type="ECO:0000256" key="5">
    <source>
        <dbReference type="ARBA" id="ARBA00022980"/>
    </source>
</evidence>
<dbReference type="GO" id="GO:0008270">
    <property type="term" value="F:zinc ion binding"/>
    <property type="evidence" value="ECO:0007669"/>
    <property type="project" value="UniProtKB-UniRule"/>
</dbReference>
<dbReference type="InterPro" id="IPR043140">
    <property type="entry name" value="Ribosomal_uS14_sf"/>
</dbReference>
<dbReference type="InterPro" id="IPR001209">
    <property type="entry name" value="Ribosomal_uS14"/>
</dbReference>
<evidence type="ECO:0000256" key="7">
    <source>
        <dbReference type="HAMAP-Rule" id="MF_01364"/>
    </source>
</evidence>
<dbReference type="SUPFAM" id="SSF57716">
    <property type="entry name" value="Glucocorticoid receptor-like (DNA-binding domain)"/>
    <property type="match status" value="1"/>
</dbReference>
<evidence type="ECO:0000256" key="1">
    <source>
        <dbReference type="ARBA" id="ARBA00022723"/>
    </source>
</evidence>
<dbReference type="FunFam" id="4.10.830.10:FF:000002">
    <property type="entry name" value="40S ribosomal protein S29"/>
    <property type="match status" value="1"/>
</dbReference>
<dbReference type="EMBL" id="DTFF01000070">
    <property type="protein sequence ID" value="HGI88397.1"/>
    <property type="molecule type" value="Genomic_DNA"/>
</dbReference>
<dbReference type="PANTHER" id="PTHR12010">
    <property type="entry name" value="40S RIBOSOMAL PROTEIN S29"/>
    <property type="match status" value="1"/>
</dbReference>
<dbReference type="GO" id="GO:0019843">
    <property type="term" value="F:rRNA binding"/>
    <property type="evidence" value="ECO:0007669"/>
    <property type="project" value="UniProtKB-UniRule"/>
</dbReference>
<protein>
    <recommendedName>
        <fullName evidence="7">Small ribosomal subunit protein uS14</fullName>
    </recommendedName>
</protein>
<proteinExistence type="inferred from homology"/>
<feature type="binding site" evidence="7">
    <location>
        <position position="37"/>
    </location>
    <ligand>
        <name>Zn(2+)</name>
        <dbReference type="ChEBI" id="CHEBI:29105"/>
    </ligand>
</feature>
<comment type="subunit">
    <text evidence="7">Part of the 30S ribosomal subunit.</text>
</comment>
<dbReference type="InterPro" id="IPR023676">
    <property type="entry name" value="Ribosomal_uS14_arc"/>
</dbReference>
<evidence type="ECO:0000256" key="3">
    <source>
        <dbReference type="ARBA" id="ARBA00022833"/>
    </source>
</evidence>
<dbReference type="NCBIfam" id="NF004424">
    <property type="entry name" value="PRK05766.1"/>
    <property type="match status" value="1"/>
</dbReference>
<dbReference type="GO" id="GO:0022627">
    <property type="term" value="C:cytosolic small ribosomal subunit"/>
    <property type="evidence" value="ECO:0007669"/>
    <property type="project" value="TreeGrafter"/>
</dbReference>
<keyword evidence="3 7" id="KW-0862">Zinc</keyword>
<organism evidence="8">
    <name type="scientific">Ignisphaera aggregans</name>
    <dbReference type="NCBI Taxonomy" id="334771"/>
    <lineage>
        <taxon>Archaea</taxon>
        <taxon>Thermoproteota</taxon>
        <taxon>Thermoprotei</taxon>
        <taxon>Desulfurococcales</taxon>
        <taxon>Desulfurococcaceae</taxon>
        <taxon>Ignisphaera</taxon>
    </lineage>
</organism>
<comment type="similarity">
    <text evidence="7">Belongs to the universal ribosomal protein uS14 family. Zinc-binding uS14 subfamily.</text>
</comment>
<dbReference type="GO" id="GO:0002181">
    <property type="term" value="P:cytoplasmic translation"/>
    <property type="evidence" value="ECO:0007669"/>
    <property type="project" value="TreeGrafter"/>
</dbReference>
<evidence type="ECO:0000313" key="8">
    <source>
        <dbReference type="EMBL" id="HGI88397.1"/>
    </source>
</evidence>
<dbReference type="PROSITE" id="PS00527">
    <property type="entry name" value="RIBOSOMAL_S14"/>
    <property type="match status" value="1"/>
</dbReference>
<dbReference type="InterPro" id="IPR039744">
    <property type="entry name" value="RIbosomal_uS14_euk_arc"/>
</dbReference>
<keyword evidence="2 7" id="KW-0699">rRNA-binding</keyword>
<dbReference type="AlphaFoldDB" id="A0A7C4BEI3"/>
<keyword evidence="4 7" id="KW-0694">RNA-binding</keyword>
<feature type="binding site" evidence="7">
    <location>
        <position position="40"/>
    </location>
    <ligand>
        <name>Zn(2+)</name>
        <dbReference type="ChEBI" id="CHEBI:29105"/>
    </ligand>
</feature>
<accession>A0A7C4BEI3</accession>
<sequence length="54" mass="6381">MGKFRLPTERKYGRGVQVCRRCGNRDAVIQKYGIYLCRQCFREVAMVIGFKKYS</sequence>
<feature type="binding site" evidence="7">
    <location>
        <position position="19"/>
    </location>
    <ligand>
        <name>Zn(2+)</name>
        <dbReference type="ChEBI" id="CHEBI:29105"/>
    </ligand>
</feature>
<dbReference type="Gene3D" id="4.10.830.10">
    <property type="entry name" value="30s Ribosomal Protein S14, Chain N"/>
    <property type="match status" value="1"/>
</dbReference>
<comment type="caution">
    <text evidence="8">The sequence shown here is derived from an EMBL/GenBank/DDBJ whole genome shotgun (WGS) entry which is preliminary data.</text>
</comment>
<dbReference type="InterPro" id="IPR018271">
    <property type="entry name" value="Ribosomal_uS14_CS"/>
</dbReference>
<name>A0A7C4BEI3_9CREN</name>
<evidence type="ECO:0000256" key="4">
    <source>
        <dbReference type="ARBA" id="ARBA00022884"/>
    </source>
</evidence>
<evidence type="ECO:0000256" key="2">
    <source>
        <dbReference type="ARBA" id="ARBA00022730"/>
    </source>
</evidence>
<keyword evidence="6 7" id="KW-0687">Ribonucleoprotein</keyword>
<dbReference type="Pfam" id="PF00253">
    <property type="entry name" value="Ribosomal_S14"/>
    <property type="match status" value="1"/>
</dbReference>
<reference evidence="8" key="1">
    <citation type="journal article" date="2020" name="mSystems">
        <title>Genome- and Community-Level Interaction Insights into Carbon Utilization and Element Cycling Functions of Hydrothermarchaeota in Hydrothermal Sediment.</title>
        <authorList>
            <person name="Zhou Z."/>
            <person name="Liu Y."/>
            <person name="Xu W."/>
            <person name="Pan J."/>
            <person name="Luo Z.H."/>
            <person name="Li M."/>
        </authorList>
    </citation>
    <scope>NUCLEOTIDE SEQUENCE [LARGE SCALE GENOMIC DNA]</scope>
    <source>
        <strain evidence="8">SpSt-732</strain>
    </source>
</reference>
<dbReference type="HAMAP" id="MF_01364_A">
    <property type="entry name" value="Ribosomal_uS14_2_A"/>
    <property type="match status" value="1"/>
</dbReference>
<dbReference type="GO" id="GO:0003735">
    <property type="term" value="F:structural constituent of ribosome"/>
    <property type="evidence" value="ECO:0007669"/>
    <property type="project" value="InterPro"/>
</dbReference>
<keyword evidence="5 7" id="KW-0689">Ribosomal protein</keyword>
<dbReference type="PANTHER" id="PTHR12010:SF2">
    <property type="entry name" value="40S RIBOSOMAL PROTEIN S29"/>
    <property type="match status" value="1"/>
</dbReference>
<comment type="function">
    <text evidence="7">Binds 16S rRNA, required for the assembly of 30S particles.</text>
</comment>
<feature type="binding site" evidence="7">
    <location>
        <position position="22"/>
    </location>
    <ligand>
        <name>Zn(2+)</name>
        <dbReference type="ChEBI" id="CHEBI:29105"/>
    </ligand>
</feature>
<gene>
    <name evidence="7" type="primary">rps14</name>
    <name evidence="8" type="ORF">ENV14_08450</name>
</gene>
<comment type="cofactor">
    <cofactor evidence="7">
        <name>Zn(2+)</name>
        <dbReference type="ChEBI" id="CHEBI:29105"/>
    </cofactor>
    <text evidence="7">Binds 1 zinc ion per subunit.</text>
</comment>
<evidence type="ECO:0000256" key="6">
    <source>
        <dbReference type="ARBA" id="ARBA00023274"/>
    </source>
</evidence>